<evidence type="ECO:0000256" key="5">
    <source>
        <dbReference type="ARBA" id="ARBA00022989"/>
    </source>
</evidence>
<keyword evidence="11" id="KW-1185">Reference proteome</keyword>
<accession>A0A9P6UB73</accession>
<reference evidence="10" key="1">
    <citation type="journal article" date="2020" name="Fungal Divers.">
        <title>Resolving the Mortierellaceae phylogeny through synthesis of multi-gene phylogenetics and phylogenomics.</title>
        <authorList>
            <person name="Vandepol N."/>
            <person name="Liber J."/>
            <person name="Desiro A."/>
            <person name="Na H."/>
            <person name="Kennedy M."/>
            <person name="Barry K."/>
            <person name="Grigoriev I.V."/>
            <person name="Miller A.N."/>
            <person name="O'Donnell K."/>
            <person name="Stajich J.E."/>
            <person name="Bonito G."/>
        </authorList>
    </citation>
    <scope>NUCLEOTIDE SEQUENCE</scope>
    <source>
        <strain evidence="10">BC1065</strain>
    </source>
</reference>
<evidence type="ECO:0000256" key="2">
    <source>
        <dbReference type="ARBA" id="ARBA00022448"/>
    </source>
</evidence>
<dbReference type="GO" id="GO:0055085">
    <property type="term" value="P:transmembrane transport"/>
    <property type="evidence" value="ECO:0007669"/>
    <property type="project" value="InterPro"/>
</dbReference>
<dbReference type="InterPro" id="IPR004680">
    <property type="entry name" value="Cit_transptr-like_dom"/>
</dbReference>
<feature type="compositionally biased region" description="Polar residues" evidence="7">
    <location>
        <begin position="459"/>
        <end position="472"/>
    </location>
</feature>
<evidence type="ECO:0000259" key="9">
    <source>
        <dbReference type="Pfam" id="PF03600"/>
    </source>
</evidence>
<organism evidence="10 11">
    <name type="scientific">Actinomortierella ambigua</name>
    <dbReference type="NCBI Taxonomy" id="1343610"/>
    <lineage>
        <taxon>Eukaryota</taxon>
        <taxon>Fungi</taxon>
        <taxon>Fungi incertae sedis</taxon>
        <taxon>Mucoromycota</taxon>
        <taxon>Mortierellomycotina</taxon>
        <taxon>Mortierellomycetes</taxon>
        <taxon>Mortierellales</taxon>
        <taxon>Mortierellaceae</taxon>
        <taxon>Actinomortierella</taxon>
    </lineage>
</organism>
<feature type="transmembrane region" description="Helical" evidence="8">
    <location>
        <begin position="252"/>
        <end position="273"/>
    </location>
</feature>
<feature type="region of interest" description="Disordered" evidence="7">
    <location>
        <begin position="45"/>
        <end position="81"/>
    </location>
</feature>
<feature type="transmembrane region" description="Helical" evidence="8">
    <location>
        <begin position="615"/>
        <end position="639"/>
    </location>
</feature>
<evidence type="ECO:0000256" key="8">
    <source>
        <dbReference type="SAM" id="Phobius"/>
    </source>
</evidence>
<feature type="transmembrane region" description="Helical" evidence="8">
    <location>
        <begin position="131"/>
        <end position="160"/>
    </location>
</feature>
<feature type="region of interest" description="Disordered" evidence="7">
    <location>
        <begin position="359"/>
        <end position="386"/>
    </location>
</feature>
<feature type="compositionally biased region" description="Low complexity" evidence="7">
    <location>
        <begin position="66"/>
        <end position="76"/>
    </location>
</feature>
<dbReference type="Proteomes" id="UP000807716">
    <property type="component" value="Unassembled WGS sequence"/>
</dbReference>
<feature type="transmembrane region" description="Helical" evidence="8">
    <location>
        <begin position="212"/>
        <end position="231"/>
    </location>
</feature>
<comment type="subcellular location">
    <subcellularLocation>
        <location evidence="1">Cell membrane</location>
        <topology evidence="1">Multi-pass membrane protein</topology>
    </subcellularLocation>
</comment>
<evidence type="ECO:0000256" key="4">
    <source>
        <dbReference type="ARBA" id="ARBA00022692"/>
    </source>
</evidence>
<dbReference type="AlphaFoldDB" id="A0A9P6UB73"/>
<evidence type="ECO:0000313" key="11">
    <source>
        <dbReference type="Proteomes" id="UP000807716"/>
    </source>
</evidence>
<feature type="transmembrane region" description="Helical" evidence="8">
    <location>
        <begin position="659"/>
        <end position="681"/>
    </location>
</feature>
<evidence type="ECO:0000256" key="6">
    <source>
        <dbReference type="ARBA" id="ARBA00023136"/>
    </source>
</evidence>
<dbReference type="GO" id="GO:0005886">
    <property type="term" value="C:plasma membrane"/>
    <property type="evidence" value="ECO:0007669"/>
    <property type="project" value="UniProtKB-SubCell"/>
</dbReference>
<evidence type="ECO:0000256" key="1">
    <source>
        <dbReference type="ARBA" id="ARBA00004651"/>
    </source>
</evidence>
<gene>
    <name evidence="10" type="ORF">DFQ27_005451</name>
</gene>
<keyword evidence="2" id="KW-0813">Transport</keyword>
<feature type="domain" description="Citrate transporter-like" evidence="9">
    <location>
        <begin position="515"/>
        <end position="592"/>
    </location>
</feature>
<dbReference type="Pfam" id="PF03600">
    <property type="entry name" value="CitMHS"/>
    <property type="match status" value="2"/>
</dbReference>
<keyword evidence="5 8" id="KW-1133">Transmembrane helix</keyword>
<evidence type="ECO:0000313" key="10">
    <source>
        <dbReference type="EMBL" id="KAG0268856.1"/>
    </source>
</evidence>
<keyword evidence="6 8" id="KW-0472">Membrane</keyword>
<feature type="transmembrane region" description="Helical" evidence="8">
    <location>
        <begin position="172"/>
        <end position="200"/>
    </location>
</feature>
<feature type="transmembrane region" description="Helical" evidence="8">
    <location>
        <begin position="300"/>
        <end position="328"/>
    </location>
</feature>
<dbReference type="EMBL" id="JAAAJB010000039">
    <property type="protein sequence ID" value="KAG0268856.1"/>
    <property type="molecule type" value="Genomic_DNA"/>
</dbReference>
<comment type="caution">
    <text evidence="10">The sequence shown here is derived from an EMBL/GenBank/DDBJ whole genome shotgun (WGS) entry which is preliminary data.</text>
</comment>
<feature type="domain" description="Citrate transporter-like" evidence="9">
    <location>
        <begin position="99"/>
        <end position="331"/>
    </location>
</feature>
<feature type="transmembrane region" description="Helical" evidence="8">
    <location>
        <begin position="90"/>
        <end position="111"/>
    </location>
</feature>
<keyword evidence="4 8" id="KW-0812">Transmembrane</keyword>
<feature type="transmembrane region" description="Helical" evidence="8">
    <location>
        <begin position="6"/>
        <end position="25"/>
    </location>
</feature>
<dbReference type="OrthoDB" id="442352at2759"/>
<feature type="region of interest" description="Disordered" evidence="7">
    <location>
        <begin position="422"/>
        <end position="483"/>
    </location>
</feature>
<dbReference type="PANTHER" id="PTHR43302">
    <property type="entry name" value="TRANSPORTER ARSB-RELATED"/>
    <property type="match status" value="1"/>
</dbReference>
<feature type="compositionally biased region" description="Basic and acidic residues" evidence="7">
    <location>
        <begin position="372"/>
        <end position="384"/>
    </location>
</feature>
<feature type="compositionally biased region" description="Polar residues" evidence="7">
    <location>
        <begin position="359"/>
        <end position="369"/>
    </location>
</feature>
<keyword evidence="3" id="KW-1003">Cell membrane</keyword>
<protein>
    <recommendedName>
        <fullName evidence="9">Citrate transporter-like domain-containing protein</fullName>
    </recommendedName>
</protein>
<dbReference type="PANTHER" id="PTHR43302:SF5">
    <property type="entry name" value="TRANSPORTER ARSB-RELATED"/>
    <property type="match status" value="1"/>
</dbReference>
<sequence>MEDTHLDVHSWLVAITFMVVIALVIHPVRIPLPIPAITHAAKRRIQERRDRQDQLPLESEDTLTTSPASASASAPSKKQKRPRKYYPHGIVLNLASAPVLGVLFLLATTSIKIQSVRDGIVGAPGTGVEPYAVMVLFMSLAYICISLDMTGIFQYAAFWIAQRANGSGQRVFFSFFILSTLMSGLASNDVVVLTMTPFLIYFAGAVNLDQPVAFLMAEFQTANIASMALYIGNPTNVVASQAYKISFLEYSAWMLLPCFACVIACYAMLRIVFRDQQYVPLKINSPGIDPRTCLIDPKGAIFGLCVLASSLICLVGTSFAHVSVWIVTGPFALLSLCRDAWYDWQGKFLGVGSRREISQGTCPPQQQQEAADLERGSGAKKDGVGDAFSVTEREAEILELPELMTEPPPSRATVTDLSYILTSEADDPEDLEDRLSVGSTRSPKAGPSVSGSDQEKCSTPESEGQSVNSPTASPVHPPQTMGADTFARQHSATTTDRQMLKDKGWFERRWPLLHAIFVRMPWPILPFTFGMFILVEGLSHTGWIGLFATWFSYLVPSYVAAVYSIGLLSVVLCNLFNNIPMTILVARILQHSNFMDVLSSQVATSNDKEAIVRGCVFALIVGSNLGACTTFIASLAGLMWDTVLRNKGRNLGFWTFAKWNAAVMPLVILTGLSVLVAELTVMYY</sequence>
<name>A0A9P6UB73_9FUNG</name>
<feature type="transmembrane region" description="Helical" evidence="8">
    <location>
        <begin position="512"/>
        <end position="535"/>
    </location>
</feature>
<proteinExistence type="predicted"/>
<feature type="transmembrane region" description="Helical" evidence="8">
    <location>
        <begin position="555"/>
        <end position="577"/>
    </location>
</feature>
<evidence type="ECO:0000256" key="3">
    <source>
        <dbReference type="ARBA" id="ARBA00022475"/>
    </source>
</evidence>
<evidence type="ECO:0000256" key="7">
    <source>
        <dbReference type="SAM" id="MobiDB-lite"/>
    </source>
</evidence>